<keyword evidence="6" id="KW-1185">Reference proteome</keyword>
<evidence type="ECO:0000259" key="4">
    <source>
        <dbReference type="Pfam" id="PF00331"/>
    </source>
</evidence>
<comment type="caution">
    <text evidence="5">The sequence shown here is derived from an EMBL/GenBank/DDBJ whole genome shotgun (WGS) entry which is preliminary data.</text>
</comment>
<proteinExistence type="predicted"/>
<gene>
    <name evidence="5" type="ORF">ACFQVC_28510</name>
</gene>
<name>A0ABW2JS31_9ACTN</name>
<evidence type="ECO:0000256" key="2">
    <source>
        <dbReference type="ARBA" id="ARBA00023277"/>
    </source>
</evidence>
<dbReference type="InterPro" id="IPR001000">
    <property type="entry name" value="GH10_dom"/>
</dbReference>
<feature type="domain" description="GH10" evidence="4">
    <location>
        <begin position="25"/>
        <end position="93"/>
    </location>
</feature>
<reference evidence="6" key="1">
    <citation type="journal article" date="2019" name="Int. J. Syst. Evol. Microbiol.">
        <title>The Global Catalogue of Microorganisms (GCM) 10K type strain sequencing project: providing services to taxonomists for standard genome sequencing and annotation.</title>
        <authorList>
            <consortium name="The Broad Institute Genomics Platform"/>
            <consortium name="The Broad Institute Genome Sequencing Center for Infectious Disease"/>
            <person name="Wu L."/>
            <person name="Ma J."/>
        </authorList>
    </citation>
    <scope>NUCLEOTIDE SEQUENCE [LARGE SCALE GENOMIC DNA]</scope>
    <source>
        <strain evidence="6">SYNS20</strain>
    </source>
</reference>
<dbReference type="InterPro" id="IPR017853">
    <property type="entry name" value="GH"/>
</dbReference>
<evidence type="ECO:0000313" key="6">
    <source>
        <dbReference type="Proteomes" id="UP001596523"/>
    </source>
</evidence>
<dbReference type="Pfam" id="PF00331">
    <property type="entry name" value="Glyco_hydro_10"/>
    <property type="match status" value="1"/>
</dbReference>
<dbReference type="Proteomes" id="UP001596523">
    <property type="component" value="Unassembled WGS sequence"/>
</dbReference>
<keyword evidence="1" id="KW-0378">Hydrolase</keyword>
<evidence type="ECO:0000313" key="5">
    <source>
        <dbReference type="EMBL" id="MFC7308155.1"/>
    </source>
</evidence>
<keyword evidence="3" id="KW-0624">Polysaccharide degradation</keyword>
<accession>A0ABW2JS31</accession>
<evidence type="ECO:0000256" key="3">
    <source>
        <dbReference type="ARBA" id="ARBA00023326"/>
    </source>
</evidence>
<keyword evidence="2" id="KW-0119">Carbohydrate metabolism</keyword>
<dbReference type="Gene3D" id="3.20.20.80">
    <property type="entry name" value="Glycosidases"/>
    <property type="match status" value="1"/>
</dbReference>
<protein>
    <submittedName>
        <fullName evidence="5">Endo-1,4-beta-xylanase</fullName>
    </submittedName>
</protein>
<evidence type="ECO:0000256" key="1">
    <source>
        <dbReference type="ARBA" id="ARBA00022801"/>
    </source>
</evidence>
<dbReference type="EMBL" id="JBHTCF010000014">
    <property type="protein sequence ID" value="MFC7308155.1"/>
    <property type="molecule type" value="Genomic_DNA"/>
</dbReference>
<organism evidence="5 6">
    <name type="scientific">Streptomyces monticola</name>
    <dbReference type="NCBI Taxonomy" id="2666263"/>
    <lineage>
        <taxon>Bacteria</taxon>
        <taxon>Bacillati</taxon>
        <taxon>Actinomycetota</taxon>
        <taxon>Actinomycetes</taxon>
        <taxon>Kitasatosporales</taxon>
        <taxon>Streptomycetaceae</taxon>
        <taxon>Streptomyces</taxon>
    </lineage>
</organism>
<sequence>MRSCPVAVAVDLTSRAVAATALCAAARSGRYVGAAVLAVPGRRLGDAPYSGVLDREFTMVIPENKVRTDVTEPSHSTFTFGSAQLVVSTTRSPAMPTVTANSCATTRCYGTTSCPAGPAASAPRTRRQRGAC</sequence>
<dbReference type="SUPFAM" id="SSF51445">
    <property type="entry name" value="(Trans)glycosidases"/>
    <property type="match status" value="1"/>
</dbReference>